<dbReference type="PANTHER" id="PTHR24189:SF50">
    <property type="entry name" value="ANKYRIN REPEAT AND SOCS BOX PROTEIN 2"/>
    <property type="match status" value="1"/>
</dbReference>
<evidence type="ECO:0000313" key="3">
    <source>
        <dbReference type="EMBL" id="KAF2793631.1"/>
    </source>
</evidence>
<dbReference type="PANTHER" id="PTHR24189">
    <property type="entry name" value="MYOTROPHIN"/>
    <property type="match status" value="1"/>
</dbReference>
<keyword evidence="1" id="KW-0677">Repeat</keyword>
<protein>
    <submittedName>
        <fullName evidence="3">Ankyrin</fullName>
    </submittedName>
</protein>
<dbReference type="Gene3D" id="1.25.40.20">
    <property type="entry name" value="Ankyrin repeat-containing domain"/>
    <property type="match status" value="1"/>
</dbReference>
<dbReference type="OrthoDB" id="21416at2759"/>
<dbReference type="SUPFAM" id="SSF48403">
    <property type="entry name" value="Ankyrin repeat"/>
    <property type="match status" value="1"/>
</dbReference>
<gene>
    <name evidence="3" type="ORF">K505DRAFT_361822</name>
</gene>
<keyword evidence="2" id="KW-0040">ANK repeat</keyword>
<dbReference type="InterPro" id="IPR050745">
    <property type="entry name" value="Multifunctional_regulatory"/>
</dbReference>
<evidence type="ECO:0000313" key="4">
    <source>
        <dbReference type="Proteomes" id="UP000799757"/>
    </source>
</evidence>
<evidence type="ECO:0000256" key="2">
    <source>
        <dbReference type="ARBA" id="ARBA00023043"/>
    </source>
</evidence>
<sequence length="255" mass="27989">MTIPILLKAGADASKRTDNYGANPNVAGKHGTTCLNCAAWRPDVVKLLLKHGADINDGKVSPLFSPLSAQIMEVVTTLLDAGADVNLPYICVTVGETLQMERSSLPKILFPFYLANIKTDKATQIQRHNKGAIVIMDIESRDNTGANPLHVLFVSVTCDALSPILSILETAFEANSADIFVVDEEGRGLLHVVVKVSFGDRHMTKDRTENLREIFAALVERGLDPWLEDMAQMTPLDVATVCENAEILKMYRRDK</sequence>
<reference evidence="3" key="1">
    <citation type="journal article" date="2020" name="Stud. Mycol.">
        <title>101 Dothideomycetes genomes: a test case for predicting lifestyles and emergence of pathogens.</title>
        <authorList>
            <person name="Haridas S."/>
            <person name="Albert R."/>
            <person name="Binder M."/>
            <person name="Bloem J."/>
            <person name="Labutti K."/>
            <person name="Salamov A."/>
            <person name="Andreopoulos B."/>
            <person name="Baker S."/>
            <person name="Barry K."/>
            <person name="Bills G."/>
            <person name="Bluhm B."/>
            <person name="Cannon C."/>
            <person name="Castanera R."/>
            <person name="Culley D."/>
            <person name="Daum C."/>
            <person name="Ezra D."/>
            <person name="Gonzalez J."/>
            <person name="Henrissat B."/>
            <person name="Kuo A."/>
            <person name="Liang C."/>
            <person name="Lipzen A."/>
            <person name="Lutzoni F."/>
            <person name="Magnuson J."/>
            <person name="Mondo S."/>
            <person name="Nolan M."/>
            <person name="Ohm R."/>
            <person name="Pangilinan J."/>
            <person name="Park H.-J."/>
            <person name="Ramirez L."/>
            <person name="Alfaro M."/>
            <person name="Sun H."/>
            <person name="Tritt A."/>
            <person name="Yoshinaga Y."/>
            <person name="Zwiers L.-H."/>
            <person name="Turgeon B."/>
            <person name="Goodwin S."/>
            <person name="Spatafora J."/>
            <person name="Crous P."/>
            <person name="Grigoriev I."/>
        </authorList>
    </citation>
    <scope>NUCLEOTIDE SEQUENCE</scope>
    <source>
        <strain evidence="3">CBS 109.77</strain>
    </source>
</reference>
<dbReference type="GO" id="GO:0005634">
    <property type="term" value="C:nucleus"/>
    <property type="evidence" value="ECO:0007669"/>
    <property type="project" value="TreeGrafter"/>
</dbReference>
<name>A0A6A6XBK3_9PLEO</name>
<dbReference type="Pfam" id="PF12796">
    <property type="entry name" value="Ank_2"/>
    <property type="match status" value="1"/>
</dbReference>
<dbReference type="AlphaFoldDB" id="A0A6A6XBK3"/>
<dbReference type="Proteomes" id="UP000799757">
    <property type="component" value="Unassembled WGS sequence"/>
</dbReference>
<accession>A0A6A6XBK3</accession>
<proteinExistence type="predicted"/>
<dbReference type="InterPro" id="IPR002110">
    <property type="entry name" value="Ankyrin_rpt"/>
</dbReference>
<dbReference type="InterPro" id="IPR036770">
    <property type="entry name" value="Ankyrin_rpt-contain_sf"/>
</dbReference>
<evidence type="ECO:0000256" key="1">
    <source>
        <dbReference type="ARBA" id="ARBA00022737"/>
    </source>
</evidence>
<organism evidence="3 4">
    <name type="scientific">Melanomma pulvis-pyrius CBS 109.77</name>
    <dbReference type="NCBI Taxonomy" id="1314802"/>
    <lineage>
        <taxon>Eukaryota</taxon>
        <taxon>Fungi</taxon>
        <taxon>Dikarya</taxon>
        <taxon>Ascomycota</taxon>
        <taxon>Pezizomycotina</taxon>
        <taxon>Dothideomycetes</taxon>
        <taxon>Pleosporomycetidae</taxon>
        <taxon>Pleosporales</taxon>
        <taxon>Melanommataceae</taxon>
        <taxon>Melanomma</taxon>
    </lineage>
</organism>
<keyword evidence="4" id="KW-1185">Reference proteome</keyword>
<dbReference type="EMBL" id="MU001920">
    <property type="protein sequence ID" value="KAF2793631.1"/>
    <property type="molecule type" value="Genomic_DNA"/>
</dbReference>
<dbReference type="GO" id="GO:0005737">
    <property type="term" value="C:cytoplasm"/>
    <property type="evidence" value="ECO:0007669"/>
    <property type="project" value="TreeGrafter"/>
</dbReference>